<proteinExistence type="inferred from homology"/>
<dbReference type="Proteomes" id="UP000237662">
    <property type="component" value="Unassembled WGS sequence"/>
</dbReference>
<comment type="caution">
    <text evidence="8">The sequence shown here is derived from an EMBL/GenBank/DDBJ whole genome shotgun (WGS) entry which is preliminary data.</text>
</comment>
<comment type="similarity">
    <text evidence="1 5">Belongs to the peptidase S41A family.</text>
</comment>
<feature type="transmembrane region" description="Helical" evidence="6">
    <location>
        <begin position="7"/>
        <end position="29"/>
    </location>
</feature>
<dbReference type="AlphaFoldDB" id="A0A2S6I618"/>
<dbReference type="GO" id="GO:0004175">
    <property type="term" value="F:endopeptidase activity"/>
    <property type="evidence" value="ECO:0007669"/>
    <property type="project" value="TreeGrafter"/>
</dbReference>
<dbReference type="InterPro" id="IPR001478">
    <property type="entry name" value="PDZ"/>
</dbReference>
<dbReference type="SMART" id="SM00245">
    <property type="entry name" value="TSPc"/>
    <property type="match status" value="1"/>
</dbReference>
<evidence type="ECO:0000313" key="8">
    <source>
        <dbReference type="EMBL" id="PPK86590.1"/>
    </source>
</evidence>
<dbReference type="GO" id="GO:0008236">
    <property type="term" value="F:serine-type peptidase activity"/>
    <property type="evidence" value="ECO:0007669"/>
    <property type="project" value="UniProtKB-KW"/>
</dbReference>
<dbReference type="PANTHER" id="PTHR32060">
    <property type="entry name" value="TAIL-SPECIFIC PROTEASE"/>
    <property type="match status" value="1"/>
</dbReference>
<protein>
    <submittedName>
        <fullName evidence="8">Carboxyl-terminal processing protease</fullName>
    </submittedName>
</protein>
<dbReference type="NCBIfam" id="TIGR00225">
    <property type="entry name" value="prc"/>
    <property type="match status" value="1"/>
</dbReference>
<keyword evidence="6" id="KW-0812">Transmembrane</keyword>
<dbReference type="CDD" id="cd06782">
    <property type="entry name" value="cpPDZ_CPP-like"/>
    <property type="match status" value="1"/>
</dbReference>
<evidence type="ECO:0000256" key="3">
    <source>
        <dbReference type="ARBA" id="ARBA00022801"/>
    </source>
</evidence>
<dbReference type="GO" id="GO:0030288">
    <property type="term" value="C:outer membrane-bounded periplasmic space"/>
    <property type="evidence" value="ECO:0007669"/>
    <property type="project" value="TreeGrafter"/>
</dbReference>
<dbReference type="EMBL" id="PTJC01000006">
    <property type="protein sequence ID" value="PPK86590.1"/>
    <property type="molecule type" value="Genomic_DNA"/>
</dbReference>
<evidence type="ECO:0000256" key="5">
    <source>
        <dbReference type="RuleBase" id="RU004404"/>
    </source>
</evidence>
<keyword evidence="3 5" id="KW-0378">Hydrolase</keyword>
<name>A0A2S6I618_9BACT</name>
<dbReference type="RefSeq" id="WP_104421016.1">
    <property type="nucleotide sequence ID" value="NZ_PTJC01000006.1"/>
</dbReference>
<accession>A0A2S6I618</accession>
<dbReference type="Gene3D" id="3.90.226.10">
    <property type="entry name" value="2-enoyl-CoA Hydratase, Chain A, domain 1"/>
    <property type="match status" value="1"/>
</dbReference>
<keyword evidence="2 5" id="KW-0645">Protease</keyword>
<dbReference type="Pfam" id="PF03572">
    <property type="entry name" value="Peptidase_S41"/>
    <property type="match status" value="1"/>
</dbReference>
<dbReference type="InterPro" id="IPR005151">
    <property type="entry name" value="Tail-specific_protease"/>
</dbReference>
<dbReference type="InterPro" id="IPR036034">
    <property type="entry name" value="PDZ_sf"/>
</dbReference>
<evidence type="ECO:0000256" key="2">
    <source>
        <dbReference type="ARBA" id="ARBA00022670"/>
    </source>
</evidence>
<dbReference type="GO" id="GO:0007165">
    <property type="term" value="P:signal transduction"/>
    <property type="evidence" value="ECO:0007669"/>
    <property type="project" value="TreeGrafter"/>
</dbReference>
<dbReference type="Gene3D" id="3.30.750.44">
    <property type="match status" value="1"/>
</dbReference>
<dbReference type="CDD" id="cd07560">
    <property type="entry name" value="Peptidase_S41_CPP"/>
    <property type="match status" value="1"/>
</dbReference>
<organism evidence="8 9">
    <name type="scientific">Neolewinella xylanilytica</name>
    <dbReference type="NCBI Taxonomy" id="1514080"/>
    <lineage>
        <taxon>Bacteria</taxon>
        <taxon>Pseudomonadati</taxon>
        <taxon>Bacteroidota</taxon>
        <taxon>Saprospiria</taxon>
        <taxon>Saprospirales</taxon>
        <taxon>Lewinellaceae</taxon>
        <taxon>Neolewinella</taxon>
    </lineage>
</organism>
<dbReference type="InterPro" id="IPR004447">
    <property type="entry name" value="Peptidase_S41A"/>
</dbReference>
<evidence type="ECO:0000313" key="9">
    <source>
        <dbReference type="Proteomes" id="UP000237662"/>
    </source>
</evidence>
<gene>
    <name evidence="8" type="ORF">CLV84_3525</name>
</gene>
<evidence type="ECO:0000259" key="7">
    <source>
        <dbReference type="PROSITE" id="PS50106"/>
    </source>
</evidence>
<evidence type="ECO:0000256" key="4">
    <source>
        <dbReference type="ARBA" id="ARBA00022825"/>
    </source>
</evidence>
<dbReference type="SUPFAM" id="SSF52096">
    <property type="entry name" value="ClpP/crotonase"/>
    <property type="match status" value="1"/>
</dbReference>
<dbReference type="Gene3D" id="2.30.42.10">
    <property type="match status" value="1"/>
</dbReference>
<dbReference type="PROSITE" id="PS50106">
    <property type="entry name" value="PDZ"/>
    <property type="match status" value="1"/>
</dbReference>
<feature type="domain" description="PDZ" evidence="7">
    <location>
        <begin position="95"/>
        <end position="180"/>
    </location>
</feature>
<dbReference type="PANTHER" id="PTHR32060:SF30">
    <property type="entry name" value="CARBOXY-TERMINAL PROCESSING PROTEASE CTPA"/>
    <property type="match status" value="1"/>
</dbReference>
<dbReference type="OrthoDB" id="9812068at2"/>
<dbReference type="GO" id="GO:0006508">
    <property type="term" value="P:proteolysis"/>
    <property type="evidence" value="ECO:0007669"/>
    <property type="project" value="UniProtKB-KW"/>
</dbReference>
<keyword evidence="9" id="KW-1185">Reference proteome</keyword>
<keyword evidence="4 5" id="KW-0720">Serine protease</keyword>
<dbReference type="SMART" id="SM00228">
    <property type="entry name" value="PDZ"/>
    <property type="match status" value="1"/>
</dbReference>
<dbReference type="SUPFAM" id="SSF50156">
    <property type="entry name" value="PDZ domain-like"/>
    <property type="match status" value="1"/>
</dbReference>
<keyword evidence="6" id="KW-0472">Membrane</keyword>
<keyword evidence="6" id="KW-1133">Transmembrane helix</keyword>
<dbReference type="InterPro" id="IPR029045">
    <property type="entry name" value="ClpP/crotonase-like_dom_sf"/>
</dbReference>
<sequence length="551" mass="61328">MRNETSFNIWTPLFYSALLGIGLLAGYLLNTDAPLISFGSGSHGGSGGGRVEQLMGYIDARYVDEPDREKLYEAAIHAVLDELDPHSSYIPKDEMQALTESMEGNFEGIGIEYLVVDDTITVVSALPQGPSDNAGLLPGDQIIYVEDSLVTGVEERAIDPASLMRGEGGTEVAIRVRRPGTPELIAFRITRAPIPVYSVDAAYTIDDETAYVKINRFSQNTYSEFMEALEEHLEKPGAKNLILDLRGNPGGYLQEATKLLSEIFVQRGVLLVYTEGRNSTRQPYKSTGRARYNIQEVAVLVDGGSASASEIVAGAVQDHDRGIIVGRRTFGKGLVQEQYPLLDSSALRLTVARYYTPSDRSIQRNYEDEEDYRGDLHRRFESGELTGRTSVQVDSSLIYYTDNGYPVFGGGGITPDFFVPLDSSLNNEDFLRLRQQIAPYMFGYIRRHPEVKQYENVEAFVRGFAPNVREIITDLREAAVADYPELDADLPLHLRDELMLYFRSRLARQLFGTAAFYEVYNREDEIVQEALRLLRDTDPLAAARAGQTGGS</sequence>
<evidence type="ECO:0000256" key="6">
    <source>
        <dbReference type="SAM" id="Phobius"/>
    </source>
</evidence>
<evidence type="ECO:0000256" key="1">
    <source>
        <dbReference type="ARBA" id="ARBA00009179"/>
    </source>
</evidence>
<reference evidence="8 9" key="1">
    <citation type="submission" date="2018-02" db="EMBL/GenBank/DDBJ databases">
        <title>Genomic Encyclopedia of Archaeal and Bacterial Type Strains, Phase II (KMG-II): from individual species to whole genera.</title>
        <authorList>
            <person name="Goeker M."/>
        </authorList>
    </citation>
    <scope>NUCLEOTIDE SEQUENCE [LARGE SCALE GENOMIC DNA]</scope>
    <source>
        <strain evidence="8 9">DSM 29526</strain>
    </source>
</reference>